<dbReference type="GO" id="GO:0006629">
    <property type="term" value="P:lipid metabolic process"/>
    <property type="evidence" value="ECO:0000318"/>
    <property type="project" value="GO_Central"/>
</dbReference>
<dbReference type="AlphaFoldDB" id="A0A2A6BRS2"/>
<keyword evidence="4" id="KW-1185">Reference proteome</keyword>
<dbReference type="InterPro" id="IPR025483">
    <property type="entry name" value="Lipase_euk"/>
</dbReference>
<dbReference type="Gene3D" id="3.40.50.1820">
    <property type="entry name" value="alpha/beta hydrolase"/>
    <property type="match status" value="1"/>
</dbReference>
<dbReference type="PIRSF" id="PIRSF000862">
    <property type="entry name" value="Steryl_ester_lip"/>
    <property type="match status" value="1"/>
</dbReference>
<dbReference type="OrthoDB" id="9974421at2759"/>
<keyword evidence="2" id="KW-0443">Lipid metabolism</keyword>
<comment type="similarity">
    <text evidence="1 2">Belongs to the AB hydrolase superfamily. Lipase family.</text>
</comment>
<proteinExistence type="inferred from homology"/>
<gene>
    <name evidence="3" type="primary">WBGene00095037</name>
</gene>
<name>A0A2A6BRS2_PRIPA</name>
<keyword evidence="2" id="KW-0378">Hydrolase</keyword>
<sequence>MLLLLLLLVVPLWAARRKDEATMSPLELIRHRGYSAQEHHVTTKDGYILTLHRIPGDRKGCRGGRPVLLQHGLILSSRDFLAMRRNESLSYALADAGYDVWMANSRGNIYSMGHKKLNVSDERFWNFSGDELGRFDFPAIIDYVLKKSRRKRLFVVGHSQAALSLLIADTVLHSIRRKVIHFFGLAPAIGTQAAAVNLARIVGNLPPEMLAQLPSNPSSPVFFPFCADPKMTAVCTGILAAAGPMDQLDKTRVPQLLSHFPAGTSMKLMLHWLQQMNTNRTTAFDYGEEGNLKAYGKKTAPVYDFSRYRVPTSLYFSAADTIVDTASIKQAFAVLPECSIASIRNLTGFGHFDFLWGQRANKEVYSKIIKEMRRME</sequence>
<evidence type="ECO:0000256" key="1">
    <source>
        <dbReference type="ARBA" id="ARBA00010701"/>
    </source>
</evidence>
<evidence type="ECO:0000256" key="2">
    <source>
        <dbReference type="PIRNR" id="PIRNR000862"/>
    </source>
</evidence>
<dbReference type="FunFam" id="3.40.50.1820:FF:000179">
    <property type="entry name" value="Lipase"/>
    <property type="match status" value="1"/>
</dbReference>
<dbReference type="GO" id="GO:0016298">
    <property type="term" value="F:lipase activity"/>
    <property type="evidence" value="ECO:0000318"/>
    <property type="project" value="GO_Central"/>
</dbReference>
<evidence type="ECO:0000313" key="4">
    <source>
        <dbReference type="Proteomes" id="UP000005239"/>
    </source>
</evidence>
<accession>A0A2A6BRS2</accession>
<organism evidence="3 4">
    <name type="scientific">Pristionchus pacificus</name>
    <name type="common">Parasitic nematode worm</name>
    <dbReference type="NCBI Taxonomy" id="54126"/>
    <lineage>
        <taxon>Eukaryota</taxon>
        <taxon>Metazoa</taxon>
        <taxon>Ecdysozoa</taxon>
        <taxon>Nematoda</taxon>
        <taxon>Chromadorea</taxon>
        <taxon>Rhabditida</taxon>
        <taxon>Rhabditina</taxon>
        <taxon>Diplogasteromorpha</taxon>
        <taxon>Diplogasteroidea</taxon>
        <taxon>Neodiplogasteridae</taxon>
        <taxon>Pristionchus</taxon>
    </lineage>
</organism>
<dbReference type="EnsemblMetazoa" id="PPA05483.1">
    <property type="protein sequence ID" value="PPA05483.1"/>
    <property type="gene ID" value="WBGene00095037"/>
</dbReference>
<reference evidence="4" key="1">
    <citation type="journal article" date="2008" name="Nat. Genet.">
        <title>The Pristionchus pacificus genome provides a unique perspective on nematode lifestyle and parasitism.</title>
        <authorList>
            <person name="Dieterich C."/>
            <person name="Clifton S.W."/>
            <person name="Schuster L.N."/>
            <person name="Chinwalla A."/>
            <person name="Delehaunty K."/>
            <person name="Dinkelacker I."/>
            <person name="Fulton L."/>
            <person name="Fulton R."/>
            <person name="Godfrey J."/>
            <person name="Minx P."/>
            <person name="Mitreva M."/>
            <person name="Roeseler W."/>
            <person name="Tian H."/>
            <person name="Witte H."/>
            <person name="Yang S.P."/>
            <person name="Wilson R.K."/>
            <person name="Sommer R.J."/>
        </authorList>
    </citation>
    <scope>NUCLEOTIDE SEQUENCE [LARGE SCALE GENOMIC DNA]</scope>
    <source>
        <strain evidence="4">PS312</strain>
    </source>
</reference>
<accession>A0A8R1Y9U2</accession>
<evidence type="ECO:0000313" key="3">
    <source>
        <dbReference type="EnsemblMetazoa" id="PPA05483.1"/>
    </source>
</evidence>
<dbReference type="Proteomes" id="UP000005239">
    <property type="component" value="Unassembled WGS sequence"/>
</dbReference>
<dbReference type="Pfam" id="PF04083">
    <property type="entry name" value="Abhydro_lipase"/>
    <property type="match status" value="1"/>
</dbReference>
<dbReference type="SUPFAM" id="SSF53474">
    <property type="entry name" value="alpha/beta-Hydrolases"/>
    <property type="match status" value="1"/>
</dbReference>
<protein>
    <recommendedName>
        <fullName evidence="2">Lipase</fullName>
    </recommendedName>
</protein>
<dbReference type="InterPro" id="IPR006693">
    <property type="entry name" value="AB_hydrolase_lipase"/>
</dbReference>
<reference evidence="3" key="2">
    <citation type="submission" date="2022-06" db="UniProtKB">
        <authorList>
            <consortium name="EnsemblMetazoa"/>
        </authorList>
    </citation>
    <scope>IDENTIFICATION</scope>
    <source>
        <strain evidence="3">PS312</strain>
    </source>
</reference>
<dbReference type="GO" id="GO:0016042">
    <property type="term" value="P:lipid catabolic process"/>
    <property type="evidence" value="ECO:0007669"/>
    <property type="project" value="UniProtKB-KW"/>
</dbReference>
<dbReference type="InterPro" id="IPR029058">
    <property type="entry name" value="AB_hydrolase_fold"/>
</dbReference>
<keyword evidence="2" id="KW-0442">Lipid degradation</keyword>
<dbReference type="PANTHER" id="PTHR11005">
    <property type="entry name" value="LYSOSOMAL ACID LIPASE-RELATED"/>
    <property type="match status" value="1"/>
</dbReference>